<protein>
    <submittedName>
        <fullName evidence="1">Anaerobic ribonucleoside-triphosphate reductase</fullName>
        <ecNumber evidence="1">1.1.98.6</ecNumber>
    </submittedName>
</protein>
<keyword evidence="1" id="KW-0560">Oxidoreductase</keyword>
<accession>A0ABW2A3K3</accession>
<reference evidence="2" key="1">
    <citation type="journal article" date="2019" name="Int. J. Syst. Evol. Microbiol.">
        <title>The Global Catalogue of Microorganisms (GCM) 10K type strain sequencing project: providing services to taxonomists for standard genome sequencing and annotation.</title>
        <authorList>
            <consortium name="The Broad Institute Genomics Platform"/>
            <consortium name="The Broad Institute Genome Sequencing Center for Infectious Disease"/>
            <person name="Wu L."/>
            <person name="Ma J."/>
        </authorList>
    </citation>
    <scope>NUCLEOTIDE SEQUENCE [LARGE SCALE GENOMIC DNA]</scope>
    <source>
        <strain evidence="2">NBRC 111756</strain>
    </source>
</reference>
<proteinExistence type="predicted"/>
<sequence length="49" mass="6025">MKNETLLKPEERQRCEVWTRVMGYHRPVAQFNAGKQSEHRERTHFVEKR</sequence>
<dbReference type="InterPro" id="IPR012833">
    <property type="entry name" value="NrdD"/>
</dbReference>
<name>A0ABW2A3K3_9GAMM</name>
<keyword evidence="2" id="KW-1185">Reference proteome</keyword>
<evidence type="ECO:0000313" key="2">
    <source>
        <dbReference type="Proteomes" id="UP001596422"/>
    </source>
</evidence>
<gene>
    <name evidence="1" type="primary">nrdD</name>
    <name evidence="1" type="ORF">ACFQDL_19590</name>
</gene>
<dbReference type="Proteomes" id="UP001596422">
    <property type="component" value="Unassembled WGS sequence"/>
</dbReference>
<dbReference type="RefSeq" id="WP_379910487.1">
    <property type="nucleotide sequence ID" value="NZ_JBHSWE010000001.1"/>
</dbReference>
<organism evidence="1 2">
    <name type="scientific">Marinobacterium aestuariivivens</name>
    <dbReference type="NCBI Taxonomy" id="1698799"/>
    <lineage>
        <taxon>Bacteria</taxon>
        <taxon>Pseudomonadati</taxon>
        <taxon>Pseudomonadota</taxon>
        <taxon>Gammaproteobacteria</taxon>
        <taxon>Oceanospirillales</taxon>
        <taxon>Oceanospirillaceae</taxon>
        <taxon>Marinobacterium</taxon>
    </lineage>
</organism>
<comment type="caution">
    <text evidence="1">The sequence shown here is derived from an EMBL/GenBank/DDBJ whole genome shotgun (WGS) entry which is preliminary data.</text>
</comment>
<dbReference type="EC" id="1.1.98.6" evidence="1"/>
<dbReference type="Pfam" id="PF13597">
    <property type="entry name" value="NRDD"/>
    <property type="match status" value="1"/>
</dbReference>
<evidence type="ECO:0000313" key="1">
    <source>
        <dbReference type="EMBL" id="MFC6672019.1"/>
    </source>
</evidence>
<dbReference type="EMBL" id="JBHSWE010000001">
    <property type="protein sequence ID" value="MFC6672019.1"/>
    <property type="molecule type" value="Genomic_DNA"/>
</dbReference>
<dbReference type="GO" id="GO:0016491">
    <property type="term" value="F:oxidoreductase activity"/>
    <property type="evidence" value="ECO:0007669"/>
    <property type="project" value="UniProtKB-KW"/>
</dbReference>